<dbReference type="AlphaFoldDB" id="A0A0G3XDF4"/>
<protein>
    <submittedName>
        <fullName evidence="1">Uncharacterized protein</fullName>
    </submittedName>
</protein>
<organism evidence="1 2">
    <name type="scientific">Pelagerythrobacter marensis</name>
    <dbReference type="NCBI Taxonomy" id="543877"/>
    <lineage>
        <taxon>Bacteria</taxon>
        <taxon>Pseudomonadati</taxon>
        <taxon>Pseudomonadota</taxon>
        <taxon>Alphaproteobacteria</taxon>
        <taxon>Sphingomonadales</taxon>
        <taxon>Erythrobacteraceae</taxon>
        <taxon>Pelagerythrobacter</taxon>
    </lineage>
</organism>
<dbReference type="KEGG" id="amx:AM2010_2387"/>
<name>A0A0G3XDF4_9SPHN</name>
<reference evidence="1 2" key="1">
    <citation type="submission" date="2015-06" db="EMBL/GenBank/DDBJ databases">
        <authorList>
            <person name="Kim K.M."/>
        </authorList>
    </citation>
    <scope>NUCLEOTIDE SEQUENCE [LARGE SCALE GENOMIC DNA]</scope>
    <source>
        <strain evidence="1 2">KCTC 22370</strain>
    </source>
</reference>
<evidence type="ECO:0000313" key="2">
    <source>
        <dbReference type="Proteomes" id="UP000037643"/>
    </source>
</evidence>
<sequence length="130" mass="13444">MNAPMSINPAAAEAPTGEASLSAQWSALREAGAAIGLIAGVATERPAPAERNFAAAIRDMGGWHLDLARDGLCDLAAMLRPGLAALLAVKARGCDASEPAKALWEEYRMRRDALLALAPEAGALGPRRSA</sequence>
<proteinExistence type="predicted"/>
<dbReference type="PATRIC" id="fig|543877.4.peg.2421"/>
<keyword evidence="2" id="KW-1185">Reference proteome</keyword>
<dbReference type="Proteomes" id="UP000037643">
    <property type="component" value="Chromosome"/>
</dbReference>
<dbReference type="EMBL" id="CP011805">
    <property type="protein sequence ID" value="AKM08443.1"/>
    <property type="molecule type" value="Genomic_DNA"/>
</dbReference>
<gene>
    <name evidence="1" type="ORF">AM2010_2387</name>
</gene>
<dbReference type="OrthoDB" id="7506955at2"/>
<accession>A0A0G3XDF4</accession>
<evidence type="ECO:0000313" key="1">
    <source>
        <dbReference type="EMBL" id="AKM08443.1"/>
    </source>
</evidence>